<evidence type="ECO:0000256" key="1">
    <source>
        <dbReference type="ARBA" id="ARBA00022679"/>
    </source>
</evidence>
<dbReference type="Gene3D" id="3.30.1540.10">
    <property type="entry name" value="formyl-coa transferase, domain 3"/>
    <property type="match status" value="1"/>
</dbReference>
<dbReference type="Gene3D" id="3.40.50.10540">
    <property type="entry name" value="Crotonobetainyl-coa:carnitine coa-transferase, domain 1"/>
    <property type="match status" value="1"/>
</dbReference>
<reference evidence="2 3" key="1">
    <citation type="submission" date="2023-10" db="EMBL/GenBank/DDBJ databases">
        <title>Saccharopolyspora sp. nov., isolated from mangrove soil.</title>
        <authorList>
            <person name="Lu Y."/>
            <person name="Liu W."/>
        </authorList>
    </citation>
    <scope>NUCLEOTIDE SEQUENCE [LARGE SCALE GENOMIC DNA]</scope>
    <source>
        <strain evidence="2 3">S2-29</strain>
    </source>
</reference>
<dbReference type="InterPro" id="IPR044855">
    <property type="entry name" value="CoA-Trfase_III_dom3_sf"/>
</dbReference>
<comment type="caution">
    <text evidence="2">The sequence shown here is derived from an EMBL/GenBank/DDBJ whole genome shotgun (WGS) entry which is preliminary data.</text>
</comment>
<sequence length="415" mass="45225">MSLPLEGLRVIDFSRVLAGPHCTKHLVDLGADVIKIEPPMGDISRLAQPAFGAVSGYYAQQNAGKRNLSIDLNVAESRSVVLKLCETADVIVENFRPGTLASFGLDYDTIAAVNPNVVYASISGYGQKGSWRSRMAYAPSIQAEAGFTTNTHRQFDVEEGDLQTDALSHADVYSGLHATIAVLAALNHRNATGEGQYIDIAMASVILSMNERVHYDLSDADLGPEPPVLGATGVPFFTSPEGDTFVIPMSLVGTQLFNFYLKVMRRPDLADDPRFLTPALRKQNLHALHEIVQRWILTFEDMASLDAQLDEAKLATGTVRDMKDFAKTEWAQRWGATRAVPDREGGEITIPGPPWHFSGHDAPLAPQMPALQGEHNWEILQEIGYGEEAVEGLYKLSALIGGQRADSSEAGHESQ</sequence>
<evidence type="ECO:0000313" key="2">
    <source>
        <dbReference type="EMBL" id="MEB3371369.1"/>
    </source>
</evidence>
<dbReference type="Proteomes" id="UP001327093">
    <property type="component" value="Unassembled WGS sequence"/>
</dbReference>
<accession>A0ABU6AJ05</accession>
<dbReference type="Pfam" id="PF02515">
    <property type="entry name" value="CoA_transf_3"/>
    <property type="match status" value="1"/>
</dbReference>
<dbReference type="EMBL" id="JAWLNX010000027">
    <property type="protein sequence ID" value="MEB3371369.1"/>
    <property type="molecule type" value="Genomic_DNA"/>
</dbReference>
<dbReference type="PANTHER" id="PTHR48207">
    <property type="entry name" value="SUCCINATE--HYDROXYMETHYLGLUTARATE COA-TRANSFERASE"/>
    <property type="match status" value="1"/>
</dbReference>
<dbReference type="PANTHER" id="PTHR48207:SF3">
    <property type="entry name" value="SUCCINATE--HYDROXYMETHYLGLUTARATE COA-TRANSFERASE"/>
    <property type="match status" value="1"/>
</dbReference>
<dbReference type="InterPro" id="IPR050483">
    <property type="entry name" value="CoA-transferase_III_domain"/>
</dbReference>
<protein>
    <submittedName>
        <fullName evidence="2">CaiB/BaiF CoA-transferase family protein</fullName>
    </submittedName>
</protein>
<organism evidence="2 3">
    <name type="scientific">Saccharopolyspora mangrovi</name>
    <dbReference type="NCBI Taxonomy" id="3082379"/>
    <lineage>
        <taxon>Bacteria</taxon>
        <taxon>Bacillati</taxon>
        <taxon>Actinomycetota</taxon>
        <taxon>Actinomycetes</taxon>
        <taxon>Pseudonocardiales</taxon>
        <taxon>Pseudonocardiaceae</taxon>
        <taxon>Saccharopolyspora</taxon>
    </lineage>
</organism>
<name>A0ABU6AJ05_9PSEU</name>
<keyword evidence="3" id="KW-1185">Reference proteome</keyword>
<proteinExistence type="predicted"/>
<dbReference type="SUPFAM" id="SSF89796">
    <property type="entry name" value="CoA-transferase family III (CaiB/BaiF)"/>
    <property type="match status" value="1"/>
</dbReference>
<keyword evidence="1" id="KW-0808">Transferase</keyword>
<gene>
    <name evidence="2" type="ORF">R4I43_28580</name>
</gene>
<dbReference type="InterPro" id="IPR003673">
    <property type="entry name" value="CoA-Trfase_fam_III"/>
</dbReference>
<dbReference type="RefSeq" id="WP_324268804.1">
    <property type="nucleotide sequence ID" value="NZ_JAWLNX010000027.1"/>
</dbReference>
<evidence type="ECO:0000313" key="3">
    <source>
        <dbReference type="Proteomes" id="UP001327093"/>
    </source>
</evidence>
<dbReference type="InterPro" id="IPR023606">
    <property type="entry name" value="CoA-Trfase_III_dom_1_sf"/>
</dbReference>